<reference evidence="3" key="1">
    <citation type="submission" date="2016-10" db="EMBL/GenBank/DDBJ databases">
        <authorList>
            <person name="Varghese N."/>
            <person name="Submissions S."/>
        </authorList>
    </citation>
    <scope>NUCLEOTIDE SEQUENCE [LARGE SCALE GENOMIC DNA]</scope>
    <source>
        <strain evidence="3">DSM 43163</strain>
    </source>
</reference>
<evidence type="ECO:0008006" key="4">
    <source>
        <dbReference type="Google" id="ProtNLM"/>
    </source>
</evidence>
<keyword evidence="3" id="KW-1185">Reference proteome</keyword>
<organism evidence="2 3">
    <name type="scientific">Thermomonospora echinospora</name>
    <dbReference type="NCBI Taxonomy" id="1992"/>
    <lineage>
        <taxon>Bacteria</taxon>
        <taxon>Bacillati</taxon>
        <taxon>Actinomycetota</taxon>
        <taxon>Actinomycetes</taxon>
        <taxon>Streptosporangiales</taxon>
        <taxon>Thermomonosporaceae</taxon>
        <taxon>Thermomonospora</taxon>
    </lineage>
</organism>
<dbReference type="PROSITE" id="PS51257">
    <property type="entry name" value="PROKAR_LIPOPROTEIN"/>
    <property type="match status" value="1"/>
</dbReference>
<evidence type="ECO:0000256" key="1">
    <source>
        <dbReference type="SAM" id="MobiDB-lite"/>
    </source>
</evidence>
<dbReference type="OrthoDB" id="3478865at2"/>
<gene>
    <name evidence="2" type="ORF">SAMN04489712_105159</name>
</gene>
<proteinExistence type="predicted"/>
<dbReference type="AlphaFoldDB" id="A0A1H6A335"/>
<protein>
    <recommendedName>
        <fullName evidence="4">PknH-like extracellular domain-containing protein</fullName>
    </recommendedName>
</protein>
<feature type="region of interest" description="Disordered" evidence="1">
    <location>
        <begin position="31"/>
        <end position="60"/>
    </location>
</feature>
<dbReference type="RefSeq" id="WP_146087367.1">
    <property type="nucleotide sequence ID" value="NZ_FNVO01000005.1"/>
</dbReference>
<name>A0A1H6A335_9ACTN</name>
<dbReference type="Proteomes" id="UP000236723">
    <property type="component" value="Unassembled WGS sequence"/>
</dbReference>
<feature type="compositionally biased region" description="Low complexity" evidence="1">
    <location>
        <begin position="39"/>
        <end position="50"/>
    </location>
</feature>
<sequence length="254" mass="28219">MKPTSKSERTALHGTAWATLALLGLTLAGCGGDDEPRKPSTARTSATPTASTPPPSYSASQVKTRLLTAGEVGDGIYNAPVEFLPFKDRKAPSCSLSGVSLPADPELTFRQYSNRTRQARKEVKYAQLIARFKSPEDATGAYEKLRKRARSCPAKQQVPAKKIRENFTLFPHNDTWRVSEDTIAGWQHLRGTEKQVIPRGYTKHNVLHYMYDYALRGNLVVATAYWERTEPDESGDPAAKRATEVLTRQLRKLG</sequence>
<accession>A0A1H6A335</accession>
<evidence type="ECO:0000313" key="2">
    <source>
        <dbReference type="EMBL" id="SEG42772.1"/>
    </source>
</evidence>
<evidence type="ECO:0000313" key="3">
    <source>
        <dbReference type="Proteomes" id="UP000236723"/>
    </source>
</evidence>
<dbReference type="EMBL" id="FNVO01000005">
    <property type="protein sequence ID" value="SEG42772.1"/>
    <property type="molecule type" value="Genomic_DNA"/>
</dbReference>